<name>A0A5B8U0Y0_9ACTN</name>
<evidence type="ECO:0000313" key="2">
    <source>
        <dbReference type="Proteomes" id="UP000321805"/>
    </source>
</evidence>
<organism evidence="1 2">
    <name type="scientific">Baekduia soli</name>
    <dbReference type="NCBI Taxonomy" id="496014"/>
    <lineage>
        <taxon>Bacteria</taxon>
        <taxon>Bacillati</taxon>
        <taxon>Actinomycetota</taxon>
        <taxon>Thermoleophilia</taxon>
        <taxon>Solirubrobacterales</taxon>
        <taxon>Baekduiaceae</taxon>
        <taxon>Baekduia</taxon>
    </lineage>
</organism>
<reference evidence="1 2" key="1">
    <citation type="journal article" date="2018" name="J. Microbiol.">
        <title>Baekduia soli gen. nov., sp. nov., a novel bacterium isolated from the soil of Baekdu Mountain and proposal of a novel family name, Baekduiaceae fam. nov.</title>
        <authorList>
            <person name="An D.S."/>
            <person name="Siddiqi M.Z."/>
            <person name="Kim K.H."/>
            <person name="Yu H.S."/>
            <person name="Im W.T."/>
        </authorList>
    </citation>
    <scope>NUCLEOTIDE SEQUENCE [LARGE SCALE GENOMIC DNA]</scope>
    <source>
        <strain evidence="1 2">BR7-21</strain>
    </source>
</reference>
<dbReference type="Proteomes" id="UP000321805">
    <property type="component" value="Chromosome"/>
</dbReference>
<gene>
    <name evidence="1" type="ORF">FSW04_02990</name>
</gene>
<evidence type="ECO:0000313" key="1">
    <source>
        <dbReference type="EMBL" id="QEC46648.1"/>
    </source>
</evidence>
<dbReference type="KEGG" id="bsol:FSW04_02990"/>
<protein>
    <submittedName>
        <fullName evidence="1">Uncharacterized protein</fullName>
    </submittedName>
</protein>
<dbReference type="AlphaFoldDB" id="A0A5B8U0Y0"/>
<sequence length="161" mass="17416">MTAAHPPRPRPRRRLRRAAFVVLLLLVVLAIVAFFVASAGSFKTYPRAGLTNPALQRAAPAWTRPCDRSAPYVPADQTTCAHVHGRVVWIQHHDPDGDGDRHLLVLAHRRIHIVKVPISLRVAHLPGVGTNIDAVGFVLRGASGHDEIDAVRLVPGGPTGT</sequence>
<keyword evidence="2" id="KW-1185">Reference proteome</keyword>
<dbReference type="EMBL" id="CP042430">
    <property type="protein sequence ID" value="QEC46648.1"/>
    <property type="molecule type" value="Genomic_DNA"/>
</dbReference>
<dbReference type="OrthoDB" id="5244978at2"/>
<accession>A0A5B8U0Y0</accession>
<proteinExistence type="predicted"/>
<dbReference type="RefSeq" id="WP_146916102.1">
    <property type="nucleotide sequence ID" value="NZ_CP042430.1"/>
</dbReference>